<protein>
    <submittedName>
        <fullName evidence="1">Uncharacterized protein</fullName>
    </submittedName>
</protein>
<evidence type="ECO:0000313" key="2">
    <source>
        <dbReference type="Proteomes" id="UP000831701"/>
    </source>
</evidence>
<organism evidence="1 2">
    <name type="scientific">Scortum barcoo</name>
    <name type="common">barcoo grunter</name>
    <dbReference type="NCBI Taxonomy" id="214431"/>
    <lineage>
        <taxon>Eukaryota</taxon>
        <taxon>Metazoa</taxon>
        <taxon>Chordata</taxon>
        <taxon>Craniata</taxon>
        <taxon>Vertebrata</taxon>
        <taxon>Euteleostomi</taxon>
        <taxon>Actinopterygii</taxon>
        <taxon>Neopterygii</taxon>
        <taxon>Teleostei</taxon>
        <taxon>Neoteleostei</taxon>
        <taxon>Acanthomorphata</taxon>
        <taxon>Eupercaria</taxon>
        <taxon>Centrarchiformes</taxon>
        <taxon>Terapontoidei</taxon>
        <taxon>Terapontidae</taxon>
        <taxon>Scortum</taxon>
    </lineage>
</organism>
<dbReference type="Proteomes" id="UP000831701">
    <property type="component" value="Chromosome 2"/>
</dbReference>
<dbReference type="EMBL" id="CM041532">
    <property type="protein sequence ID" value="KAI3376004.1"/>
    <property type="molecule type" value="Genomic_DNA"/>
</dbReference>
<proteinExistence type="predicted"/>
<reference evidence="1" key="1">
    <citation type="submission" date="2022-04" db="EMBL/GenBank/DDBJ databases">
        <title>Jade perch genome.</title>
        <authorList>
            <person name="Chao B."/>
        </authorList>
    </citation>
    <scope>NUCLEOTIDE SEQUENCE</scope>
    <source>
        <strain evidence="1">CB-2022</strain>
    </source>
</reference>
<comment type="caution">
    <text evidence="1">The sequence shown here is derived from an EMBL/GenBank/DDBJ whole genome shotgun (WGS) entry which is preliminary data.</text>
</comment>
<accession>A0ACB8X7P2</accession>
<gene>
    <name evidence="1" type="ORF">L3Q82_016534</name>
</gene>
<evidence type="ECO:0000313" key="1">
    <source>
        <dbReference type="EMBL" id="KAI3376004.1"/>
    </source>
</evidence>
<keyword evidence="2" id="KW-1185">Reference proteome</keyword>
<sequence length="257" mass="28599">MESHRGGACPSCLMLLEPVPPGHLLSRPLCLAMPEPSCNGQGSQLKNLNNRCMQCRQTAAVSVPVHRGDGHGEKEGKQDEQGEQGAGEGGESEEYEEDNTLQEEFCSELPQVSTETNSRLAEPLRLCELQAALQSMQGQRAPGIDGLTVGRLLADLKEEKKKRENERHKLQTELETKTNHVGRLLADLKEEKKKRENEQQNLQTELDIRTNELLEEKHESQREVDSLKNQLESKNKEVGELTAHGPEAQRGPGGQEK</sequence>
<name>A0ACB8X7P2_9TELE</name>